<protein>
    <submittedName>
        <fullName evidence="2">Helix-hairpin-helix protein</fullName>
    </submittedName>
</protein>
<evidence type="ECO:0000313" key="2">
    <source>
        <dbReference type="EMBL" id="PTQ78754.1"/>
    </source>
</evidence>
<name>A0A2T5I4K0_9PROT</name>
<dbReference type="EMBL" id="QAOI01000001">
    <property type="protein sequence ID" value="PTQ78754.1"/>
    <property type="molecule type" value="Genomic_DNA"/>
</dbReference>
<gene>
    <name evidence="2" type="ORF">C8R26_10169</name>
</gene>
<dbReference type="Pfam" id="PF14520">
    <property type="entry name" value="HHH_5"/>
    <property type="match status" value="1"/>
</dbReference>
<dbReference type="AlphaFoldDB" id="A0A2T5I4K0"/>
<sequence>MVMKKLTDIKGIGPATIKVLQERKIKTVEALASMSLEELRKIPGFKGELRARAVRQAALDSLQEKPTKPAGTADSSALSVTKRTVIDQTVSPPKADKAKSKDKDEKKARKDDKKTVKDKEKKKKHKDKKKDGKKKDKKKS</sequence>
<dbReference type="GO" id="GO:0000166">
    <property type="term" value="F:nucleotide binding"/>
    <property type="evidence" value="ECO:0007669"/>
    <property type="project" value="InterPro"/>
</dbReference>
<feature type="region of interest" description="Disordered" evidence="1">
    <location>
        <begin position="60"/>
        <end position="140"/>
    </location>
</feature>
<dbReference type="SUPFAM" id="SSF47794">
    <property type="entry name" value="Rad51 N-terminal domain-like"/>
    <property type="match status" value="1"/>
</dbReference>
<comment type="caution">
    <text evidence="2">The sequence shown here is derived from an EMBL/GenBank/DDBJ whole genome shotgun (WGS) entry which is preliminary data.</text>
</comment>
<feature type="compositionally biased region" description="Basic and acidic residues" evidence="1">
    <location>
        <begin position="94"/>
        <end position="119"/>
    </location>
</feature>
<dbReference type="Proteomes" id="UP000244128">
    <property type="component" value="Unassembled WGS sequence"/>
</dbReference>
<proteinExistence type="predicted"/>
<dbReference type="RefSeq" id="WP_258192855.1">
    <property type="nucleotide sequence ID" value="NZ_QAOI01000001.1"/>
</dbReference>
<dbReference type="InterPro" id="IPR010995">
    <property type="entry name" value="DNA_repair_Rad51/TF_NusA_a-hlx"/>
</dbReference>
<evidence type="ECO:0000313" key="3">
    <source>
        <dbReference type="Proteomes" id="UP000244128"/>
    </source>
</evidence>
<feature type="compositionally biased region" description="Polar residues" evidence="1">
    <location>
        <begin position="73"/>
        <end position="91"/>
    </location>
</feature>
<organism evidence="2 3">
    <name type="scientific">Nitrosomonas oligotropha</name>
    <dbReference type="NCBI Taxonomy" id="42354"/>
    <lineage>
        <taxon>Bacteria</taxon>
        <taxon>Pseudomonadati</taxon>
        <taxon>Pseudomonadota</taxon>
        <taxon>Betaproteobacteria</taxon>
        <taxon>Nitrosomonadales</taxon>
        <taxon>Nitrosomonadaceae</taxon>
        <taxon>Nitrosomonas</taxon>
    </lineage>
</organism>
<dbReference type="Gene3D" id="1.10.150.20">
    <property type="entry name" value="5' to 3' exonuclease, C-terminal subdomain"/>
    <property type="match status" value="1"/>
</dbReference>
<reference evidence="2 3" key="1">
    <citation type="submission" date="2018-04" db="EMBL/GenBank/DDBJ databases">
        <title>Active sludge and wastewater microbial communities from Klosterneuburg, Austria.</title>
        <authorList>
            <person name="Wagner M."/>
        </authorList>
    </citation>
    <scope>NUCLEOTIDE SEQUENCE [LARGE SCALE GENOMIC DNA]</scope>
    <source>
        <strain evidence="2 3">Nm49</strain>
    </source>
</reference>
<accession>A0A2T5I4K0</accession>
<evidence type="ECO:0000256" key="1">
    <source>
        <dbReference type="SAM" id="MobiDB-lite"/>
    </source>
</evidence>